<evidence type="ECO:0000256" key="1">
    <source>
        <dbReference type="ARBA" id="ARBA00023015"/>
    </source>
</evidence>
<keyword evidence="2" id="KW-0238">DNA-binding</keyword>
<dbReference type="PANTHER" id="PTHR43537">
    <property type="entry name" value="TRANSCRIPTIONAL REGULATOR, GNTR FAMILY"/>
    <property type="match status" value="1"/>
</dbReference>
<gene>
    <name evidence="5" type="ORF">GCM10008905_18910</name>
</gene>
<dbReference type="SUPFAM" id="SSF46785">
    <property type="entry name" value="Winged helix' DNA-binding domain"/>
    <property type="match status" value="1"/>
</dbReference>
<dbReference type="InterPro" id="IPR008920">
    <property type="entry name" value="TF_FadR/GntR_C"/>
</dbReference>
<keyword evidence="3" id="KW-0804">Transcription</keyword>
<evidence type="ECO:0000259" key="4">
    <source>
        <dbReference type="PROSITE" id="PS50949"/>
    </source>
</evidence>
<keyword evidence="6" id="KW-1185">Reference proteome</keyword>
<protein>
    <submittedName>
        <fullName evidence="5">GntR family transcriptional regulator</fullName>
    </submittedName>
</protein>
<sequence length="221" mass="25501">MIKKNNKNEKKNLAQEAYNAIRLKIFNNGIKPGQLISESLIAEELGISRTPVREAIRMLAIEGVVESRDGIGTIVKMFSFKEIKDIFEVRKALEIIAVKTSINNVSELEVSELLNKYSDISVRFEAGIAEEREFTEIDMKVHNLIITRCDNDYVKGLYNSIGLKIKLYQYVSYLNFRSSAESISQHMEILRLIKNKELEKLIIALNEHIDWSLKWYLEALM</sequence>
<dbReference type="InterPro" id="IPR011711">
    <property type="entry name" value="GntR_C"/>
</dbReference>
<dbReference type="SUPFAM" id="SSF48008">
    <property type="entry name" value="GntR ligand-binding domain-like"/>
    <property type="match status" value="1"/>
</dbReference>
<evidence type="ECO:0000256" key="2">
    <source>
        <dbReference type="ARBA" id="ARBA00023125"/>
    </source>
</evidence>
<dbReference type="PRINTS" id="PR00035">
    <property type="entry name" value="HTHGNTR"/>
</dbReference>
<dbReference type="PROSITE" id="PS50949">
    <property type="entry name" value="HTH_GNTR"/>
    <property type="match status" value="1"/>
</dbReference>
<evidence type="ECO:0000313" key="6">
    <source>
        <dbReference type="Proteomes" id="UP001500339"/>
    </source>
</evidence>
<keyword evidence="1" id="KW-0805">Transcription regulation</keyword>
<comment type="caution">
    <text evidence="5">The sequence shown here is derived from an EMBL/GenBank/DDBJ whole genome shotgun (WGS) entry which is preliminary data.</text>
</comment>
<accession>A0ABN1IZN9</accession>
<dbReference type="PANTHER" id="PTHR43537:SF24">
    <property type="entry name" value="GLUCONATE OPERON TRANSCRIPTIONAL REPRESSOR"/>
    <property type="match status" value="1"/>
</dbReference>
<dbReference type="InterPro" id="IPR036390">
    <property type="entry name" value="WH_DNA-bd_sf"/>
</dbReference>
<dbReference type="Gene3D" id="1.10.10.10">
    <property type="entry name" value="Winged helix-like DNA-binding domain superfamily/Winged helix DNA-binding domain"/>
    <property type="match status" value="1"/>
</dbReference>
<dbReference type="Gene3D" id="1.20.120.530">
    <property type="entry name" value="GntR ligand-binding domain-like"/>
    <property type="match status" value="1"/>
</dbReference>
<dbReference type="SMART" id="SM00345">
    <property type="entry name" value="HTH_GNTR"/>
    <property type="match status" value="1"/>
</dbReference>
<dbReference type="EMBL" id="BAAACF010000001">
    <property type="protein sequence ID" value="GAA0724639.1"/>
    <property type="molecule type" value="Genomic_DNA"/>
</dbReference>
<name>A0ABN1IZN9_9CLOT</name>
<dbReference type="SMART" id="SM00895">
    <property type="entry name" value="FCD"/>
    <property type="match status" value="1"/>
</dbReference>
<dbReference type="InterPro" id="IPR000524">
    <property type="entry name" value="Tscrpt_reg_HTH_GntR"/>
</dbReference>
<dbReference type="CDD" id="cd07377">
    <property type="entry name" value="WHTH_GntR"/>
    <property type="match status" value="1"/>
</dbReference>
<reference evidence="5 6" key="1">
    <citation type="journal article" date="2019" name="Int. J. Syst. Evol. Microbiol.">
        <title>The Global Catalogue of Microorganisms (GCM) 10K type strain sequencing project: providing services to taxonomists for standard genome sequencing and annotation.</title>
        <authorList>
            <consortium name="The Broad Institute Genomics Platform"/>
            <consortium name="The Broad Institute Genome Sequencing Center for Infectious Disease"/>
            <person name="Wu L."/>
            <person name="Ma J."/>
        </authorList>
    </citation>
    <scope>NUCLEOTIDE SEQUENCE [LARGE SCALE GENOMIC DNA]</scope>
    <source>
        <strain evidence="5 6">JCM 1405</strain>
    </source>
</reference>
<dbReference type="RefSeq" id="WP_343769110.1">
    <property type="nucleotide sequence ID" value="NZ_BAAACF010000001.1"/>
</dbReference>
<organism evidence="5 6">
    <name type="scientific">Clostridium malenominatum</name>
    <dbReference type="NCBI Taxonomy" id="1539"/>
    <lineage>
        <taxon>Bacteria</taxon>
        <taxon>Bacillati</taxon>
        <taxon>Bacillota</taxon>
        <taxon>Clostridia</taxon>
        <taxon>Eubacteriales</taxon>
        <taxon>Clostridiaceae</taxon>
        <taxon>Clostridium</taxon>
    </lineage>
</organism>
<dbReference type="Pfam" id="PF00392">
    <property type="entry name" value="GntR"/>
    <property type="match status" value="1"/>
</dbReference>
<dbReference type="Proteomes" id="UP001500339">
    <property type="component" value="Unassembled WGS sequence"/>
</dbReference>
<feature type="domain" description="HTH gntR-type" evidence="4">
    <location>
        <begin position="11"/>
        <end position="78"/>
    </location>
</feature>
<proteinExistence type="predicted"/>
<evidence type="ECO:0000313" key="5">
    <source>
        <dbReference type="EMBL" id="GAA0724639.1"/>
    </source>
</evidence>
<dbReference type="InterPro" id="IPR036388">
    <property type="entry name" value="WH-like_DNA-bd_sf"/>
</dbReference>
<evidence type="ECO:0000256" key="3">
    <source>
        <dbReference type="ARBA" id="ARBA00023163"/>
    </source>
</evidence>
<dbReference type="Pfam" id="PF07729">
    <property type="entry name" value="FCD"/>
    <property type="match status" value="1"/>
</dbReference>